<evidence type="ECO:0000313" key="1">
    <source>
        <dbReference type="EMBL" id="EGV43927.2"/>
    </source>
</evidence>
<reference evidence="1 2" key="1">
    <citation type="journal article" date="2008" name="Int. J. Syst. Evol. Microbiol.">
        <title>Bizionia argentinensis sp. nov., isolated from surface marine water in Antarctica.</title>
        <authorList>
            <person name="Bercovich A."/>
            <person name="Vazquez S.C."/>
            <person name="Yankilevich P."/>
            <person name="Coria S.H."/>
            <person name="Foti M."/>
            <person name="Hernandez E."/>
            <person name="Vidal A."/>
            <person name="Ruberto L."/>
            <person name="Melo C."/>
            <person name="Marenssi S."/>
            <person name="Criscuolo M."/>
            <person name="Memoli M."/>
            <person name="Arguelles M."/>
            <person name="Mac Cormack W.P."/>
        </authorList>
    </citation>
    <scope>NUCLEOTIDE SEQUENCE [LARGE SCALE GENOMIC DNA]</scope>
    <source>
        <strain evidence="1 2">JUB59</strain>
    </source>
</reference>
<dbReference type="Gene3D" id="1.20.120.450">
    <property type="entry name" value="dinb family like domain"/>
    <property type="match status" value="1"/>
</dbReference>
<dbReference type="InterPro" id="IPR034660">
    <property type="entry name" value="DinB/YfiT-like"/>
</dbReference>
<dbReference type="SUPFAM" id="SSF109854">
    <property type="entry name" value="DinB/YfiT-like putative metalloenzymes"/>
    <property type="match status" value="1"/>
</dbReference>
<dbReference type="InterPro" id="IPR011466">
    <property type="entry name" value="DUF1572"/>
</dbReference>
<dbReference type="Pfam" id="PF07609">
    <property type="entry name" value="DUF1572"/>
    <property type="match status" value="1"/>
</dbReference>
<accession>G2ECD0</accession>
<protein>
    <submittedName>
        <fullName evidence="1">DUF1572 domain-containing protein</fullName>
    </submittedName>
</protein>
<gene>
    <name evidence="1" type="ORF">BZARG_2372</name>
</gene>
<keyword evidence="2" id="KW-1185">Reference proteome</keyword>
<sequence length="168" mass="19788">MKNDLVTGVIKQFKYYKTVGDKTLDQLTFNELTWQYNDATNSISVIVKHMVGNMFSRWTNFLIEDGEKEWRQRNQEFEASYTSKIDIMIAWESGWKCLFDAIEPLENDDLNKVVYIRKEDHLVSEAIYRQLGHYSYHIGQMAYVGKMLKANDWQSLSIPKSNSIVDKR</sequence>
<proteinExistence type="predicted"/>
<dbReference type="PATRIC" id="fig|1046627.3.peg.1186"/>
<comment type="caution">
    <text evidence="1">The sequence shown here is derived from an EMBL/GenBank/DDBJ whole genome shotgun (WGS) entry which is preliminary data.</text>
</comment>
<organism evidence="1 2">
    <name type="scientific">Bizionia argentinensis JUB59</name>
    <dbReference type="NCBI Taxonomy" id="1046627"/>
    <lineage>
        <taxon>Bacteria</taxon>
        <taxon>Pseudomonadati</taxon>
        <taxon>Bacteroidota</taxon>
        <taxon>Flavobacteriia</taxon>
        <taxon>Flavobacteriales</taxon>
        <taxon>Flavobacteriaceae</taxon>
        <taxon>Bizionia</taxon>
    </lineage>
</organism>
<dbReference type="eggNOG" id="COG2318">
    <property type="taxonomic scope" value="Bacteria"/>
</dbReference>
<dbReference type="EMBL" id="AFXZ01000015">
    <property type="protein sequence ID" value="EGV43927.2"/>
    <property type="molecule type" value="Genomic_DNA"/>
</dbReference>
<dbReference type="OrthoDB" id="68731at2"/>
<dbReference type="AlphaFoldDB" id="G2ECD0"/>
<name>G2ECD0_9FLAO</name>
<dbReference type="RefSeq" id="WP_040288066.1">
    <property type="nucleotide sequence ID" value="NZ_AFXZ01000015.1"/>
</dbReference>
<evidence type="ECO:0000313" key="2">
    <source>
        <dbReference type="Proteomes" id="UP000003730"/>
    </source>
</evidence>
<dbReference type="Proteomes" id="UP000003730">
    <property type="component" value="Unassembled WGS sequence"/>
</dbReference>
<dbReference type="STRING" id="1046627.BZARG_2372"/>